<feature type="non-terminal residue" evidence="1">
    <location>
        <position position="1"/>
    </location>
</feature>
<proteinExistence type="predicted"/>
<organism evidence="1 2">
    <name type="scientific">Mycobacterium kansasii</name>
    <dbReference type="NCBI Taxonomy" id="1768"/>
    <lineage>
        <taxon>Bacteria</taxon>
        <taxon>Bacillati</taxon>
        <taxon>Actinomycetota</taxon>
        <taxon>Actinomycetes</taxon>
        <taxon>Mycobacteriales</taxon>
        <taxon>Mycobacteriaceae</taxon>
        <taxon>Mycobacterium</taxon>
    </lineage>
</organism>
<comment type="caution">
    <text evidence="1">The sequence shown here is derived from an EMBL/GenBank/DDBJ whole genome shotgun (WGS) entry which is preliminary data.</text>
</comment>
<reference evidence="1 2" key="1">
    <citation type="submission" date="2017-02" db="EMBL/GenBank/DDBJ databases">
        <title>Complete genome sequences of Mycobacterium kansasii strains isolated from rhesus macaques.</title>
        <authorList>
            <person name="Panda A."/>
            <person name="Nagaraj S."/>
            <person name="Zhao X."/>
            <person name="Tettelin H."/>
            <person name="Detolla L.J."/>
        </authorList>
    </citation>
    <scope>NUCLEOTIDE SEQUENCE [LARGE SCALE GENOMIC DNA]</scope>
    <source>
        <strain evidence="1 2">11-3469</strain>
    </source>
</reference>
<gene>
    <name evidence="1" type="ORF">BZL29_8508</name>
</gene>
<dbReference type="Proteomes" id="UP000188532">
    <property type="component" value="Unassembled WGS sequence"/>
</dbReference>
<sequence>EFYTLAAVHWPRGLMVVQRAAVSTRTAFWRTVSSVQAAGTR</sequence>
<evidence type="ECO:0000313" key="2">
    <source>
        <dbReference type="Proteomes" id="UP000188532"/>
    </source>
</evidence>
<dbReference type="EMBL" id="MVBN01000018">
    <property type="protein sequence ID" value="OOK63536.1"/>
    <property type="molecule type" value="Genomic_DNA"/>
</dbReference>
<evidence type="ECO:0000313" key="1">
    <source>
        <dbReference type="EMBL" id="OOK63536.1"/>
    </source>
</evidence>
<accession>A0A1V3WAU2</accession>
<name>A0A1V3WAU2_MYCKA</name>
<dbReference type="AlphaFoldDB" id="A0A1V3WAU2"/>
<protein>
    <submittedName>
        <fullName evidence="1">Uncharacterized protein</fullName>
    </submittedName>
</protein>